<evidence type="ECO:0000313" key="4">
    <source>
        <dbReference type="Proteomes" id="UP000507470"/>
    </source>
</evidence>
<dbReference type="InterPro" id="IPR048711">
    <property type="entry name" value="WHD_Rv2258c"/>
</dbReference>
<keyword evidence="4" id="KW-1185">Reference proteome</keyword>
<dbReference type="Pfam" id="PF21320">
    <property type="entry name" value="WHD_Rv2258c"/>
    <property type="match status" value="1"/>
</dbReference>
<dbReference type="EMBL" id="CACVKT020010326">
    <property type="protein sequence ID" value="CAC5425817.1"/>
    <property type="molecule type" value="Genomic_DNA"/>
</dbReference>
<feature type="domain" description="Methyltransferase" evidence="1">
    <location>
        <begin position="168"/>
        <end position="274"/>
    </location>
</feature>
<protein>
    <submittedName>
        <fullName evidence="3">Uncharacterized protein</fullName>
    </submittedName>
</protein>
<dbReference type="Gene3D" id="3.40.50.150">
    <property type="entry name" value="Vaccinia Virus protein VP39"/>
    <property type="match status" value="1"/>
</dbReference>
<reference evidence="3 4" key="1">
    <citation type="submission" date="2020-06" db="EMBL/GenBank/DDBJ databases">
        <authorList>
            <person name="Li R."/>
            <person name="Bekaert M."/>
        </authorList>
    </citation>
    <scope>NUCLEOTIDE SEQUENCE [LARGE SCALE GENOMIC DNA]</scope>
    <source>
        <strain evidence="4">wild</strain>
    </source>
</reference>
<dbReference type="InterPro" id="IPR053173">
    <property type="entry name" value="SAM-binding_MTase"/>
</dbReference>
<name>A0A6J8EZ95_MYTCO</name>
<dbReference type="Pfam" id="PF13847">
    <property type="entry name" value="Methyltransf_31"/>
    <property type="match status" value="1"/>
</dbReference>
<dbReference type="InterPro" id="IPR029063">
    <property type="entry name" value="SAM-dependent_MTases_sf"/>
</dbReference>
<gene>
    <name evidence="3" type="ORF">MCOR_57602</name>
</gene>
<dbReference type="OrthoDB" id="565050at2759"/>
<evidence type="ECO:0000259" key="1">
    <source>
        <dbReference type="Pfam" id="PF13847"/>
    </source>
</evidence>
<dbReference type="SUPFAM" id="SSF53335">
    <property type="entry name" value="S-adenosyl-L-methionine-dependent methyltransferases"/>
    <property type="match status" value="1"/>
</dbReference>
<dbReference type="CDD" id="cd02440">
    <property type="entry name" value="AdoMet_MTases"/>
    <property type="match status" value="1"/>
</dbReference>
<accession>A0A6J8EZ95</accession>
<proteinExistence type="predicted"/>
<sequence length="351" mass="39150">MASLTSAADENPDVYEDRFNTIVYNGVVALGIGLGQRVGLFKALTDLSRPQTSQRIADYAGLQERYLREWLFSMVAAKVVFVTDDKKYYIPADCKTKTSKSLYATMILATAPLTKDVEKCFRSKDPSSAGYNFSRLGEAFDFMNKDGDNYDGKWLEENLFPTQYKSKDKIKTILDIGCGVGKLTANIAKYFPNAKVVGIDVDHYAIETAIQLKKDTHLTNVEFYLLGADNLKDEWTKSFDWIIMFRVFHDLPNPDPCLRESIRVMKDDGVMTFLDNLDHSNPNLNVGNKPLAATLIVSCYTCLPCSLSTPPAVGNGIGWGLENRAAYQMENGLTVHDDELVEVIHCSKAGL</sequence>
<evidence type="ECO:0000313" key="3">
    <source>
        <dbReference type="EMBL" id="CAC5425817.1"/>
    </source>
</evidence>
<evidence type="ECO:0000259" key="2">
    <source>
        <dbReference type="Pfam" id="PF21320"/>
    </source>
</evidence>
<dbReference type="Proteomes" id="UP000507470">
    <property type="component" value="Unassembled WGS sequence"/>
</dbReference>
<dbReference type="PANTHER" id="PTHR45128:SF1">
    <property type="entry name" value="S-ADENOSYLMETHIONINE-DEPENDENT METHYLTRANSFERASE RV2258C"/>
    <property type="match status" value="1"/>
</dbReference>
<dbReference type="AlphaFoldDB" id="A0A6J8EZ95"/>
<feature type="domain" description="S-adenosylmethionine-dependent methyltransferase Rv2258c-like winged HTH" evidence="2">
    <location>
        <begin position="27"/>
        <end position="93"/>
    </location>
</feature>
<organism evidence="3 4">
    <name type="scientific">Mytilus coruscus</name>
    <name type="common">Sea mussel</name>
    <dbReference type="NCBI Taxonomy" id="42192"/>
    <lineage>
        <taxon>Eukaryota</taxon>
        <taxon>Metazoa</taxon>
        <taxon>Spiralia</taxon>
        <taxon>Lophotrochozoa</taxon>
        <taxon>Mollusca</taxon>
        <taxon>Bivalvia</taxon>
        <taxon>Autobranchia</taxon>
        <taxon>Pteriomorphia</taxon>
        <taxon>Mytilida</taxon>
        <taxon>Mytiloidea</taxon>
        <taxon>Mytilidae</taxon>
        <taxon>Mytilinae</taxon>
        <taxon>Mytilus</taxon>
    </lineage>
</organism>
<dbReference type="PANTHER" id="PTHR45128">
    <property type="entry name" value="METHYLTRANSFERASE TYPE 11"/>
    <property type="match status" value="1"/>
</dbReference>
<dbReference type="InterPro" id="IPR025714">
    <property type="entry name" value="Methyltranfer_dom"/>
</dbReference>